<proteinExistence type="predicted"/>
<organism evidence="1 2">
    <name type="scientific">Clostridium algidicarnis DSM 15099</name>
    <dbReference type="NCBI Taxonomy" id="1121295"/>
    <lineage>
        <taxon>Bacteria</taxon>
        <taxon>Bacillati</taxon>
        <taxon>Bacillota</taxon>
        <taxon>Clostridia</taxon>
        <taxon>Eubacteriales</taxon>
        <taxon>Clostridiaceae</taxon>
        <taxon>Clostridium</taxon>
    </lineage>
</organism>
<accession>A0A2S6FZS0</accession>
<sequence length="343" mass="40800">MSIFKVFKNKNESIKDEHADQNVMNWVKKNKKYLNVVSIPYNNSLTFLEIILELIKENKKILYITNQDIKDISLLKKIRTITSFRNYCYFRGNYTNLEDKLLIITNYDSAYLMKDNFYCIIYDDINCYSEYQAKDIRGLIYKIKSEKYIVASIEPVLEEGDIIEITKNTRDIPIIEPRIITTKIDTNKEIPYMIYDYMKWFVKSRRKVILYAPDNQKADKIYRQISDLREDIRTSIIRYNDSNINIIKKRLKMRDEPIIIIIDNMNTFHMEVNNLDIIVYFADDESYDYKKLTYICGKVGMKEGFSNSEVIFLANNLTLDMEKAKSITRNFNKVAWEKGLINI</sequence>
<dbReference type="RefSeq" id="WP_104409380.1">
    <property type="nucleotide sequence ID" value="NZ_PTIS01000003.1"/>
</dbReference>
<protein>
    <recommendedName>
        <fullName evidence="3">Comf operon protein A, DNA transporter ATPase</fullName>
    </recommendedName>
</protein>
<name>A0A2S6FZS0_9CLOT</name>
<dbReference type="STRING" id="37659.GCA_000703125_02018"/>
<dbReference type="OrthoDB" id="1933944at2"/>
<comment type="caution">
    <text evidence="1">The sequence shown here is derived from an EMBL/GenBank/DDBJ whole genome shotgun (WGS) entry which is preliminary data.</text>
</comment>
<dbReference type="AlphaFoldDB" id="A0A2S6FZS0"/>
<evidence type="ECO:0000313" key="1">
    <source>
        <dbReference type="EMBL" id="PPK48963.1"/>
    </source>
</evidence>
<dbReference type="EMBL" id="PTIS01000003">
    <property type="protein sequence ID" value="PPK48963.1"/>
    <property type="molecule type" value="Genomic_DNA"/>
</dbReference>
<evidence type="ECO:0008006" key="3">
    <source>
        <dbReference type="Google" id="ProtNLM"/>
    </source>
</evidence>
<evidence type="ECO:0000313" key="2">
    <source>
        <dbReference type="Proteomes" id="UP000239863"/>
    </source>
</evidence>
<reference evidence="1 2" key="1">
    <citation type="submission" date="2018-02" db="EMBL/GenBank/DDBJ databases">
        <title>Genomic Encyclopedia of Archaeal and Bacterial Type Strains, Phase II (KMG-II): from individual species to whole genera.</title>
        <authorList>
            <person name="Goeker M."/>
        </authorList>
    </citation>
    <scope>NUCLEOTIDE SEQUENCE [LARGE SCALE GENOMIC DNA]</scope>
    <source>
        <strain evidence="1 2">DSM 15099</strain>
    </source>
</reference>
<dbReference type="Proteomes" id="UP000239863">
    <property type="component" value="Unassembled WGS sequence"/>
</dbReference>
<gene>
    <name evidence="1" type="ORF">BD821_10389</name>
</gene>